<keyword evidence="1" id="KW-1133">Transmembrane helix</keyword>
<keyword evidence="1" id="KW-0812">Transmembrane</keyword>
<reference evidence="2" key="1">
    <citation type="journal article" date="2012" name="Proc. Natl. Acad. Sci. U.S.A.">
        <title>Antigenic diversity is generated by distinct evolutionary mechanisms in African trypanosome species.</title>
        <authorList>
            <person name="Jackson A.P."/>
            <person name="Berry A."/>
            <person name="Aslett M."/>
            <person name="Allison H.C."/>
            <person name="Burton P."/>
            <person name="Vavrova-Anderson J."/>
            <person name="Brown R."/>
            <person name="Browne H."/>
            <person name="Corton N."/>
            <person name="Hauser H."/>
            <person name="Gamble J."/>
            <person name="Gilderthorp R."/>
            <person name="Marcello L."/>
            <person name="McQuillan J."/>
            <person name="Otto T.D."/>
            <person name="Quail M.A."/>
            <person name="Sanders M.J."/>
            <person name="van Tonder A."/>
            <person name="Ginger M.L."/>
            <person name="Field M.C."/>
            <person name="Barry J.D."/>
            <person name="Hertz-Fowler C."/>
            <person name="Berriman M."/>
        </authorList>
    </citation>
    <scope>NUCLEOTIDE SEQUENCE</scope>
    <source>
        <strain evidence="2">Y486</strain>
    </source>
</reference>
<protein>
    <submittedName>
        <fullName evidence="2">Uncharacterized protein</fullName>
    </submittedName>
</protein>
<evidence type="ECO:0000256" key="1">
    <source>
        <dbReference type="SAM" id="Phobius"/>
    </source>
</evidence>
<dbReference type="OMA" id="NSNYWFY"/>
<feature type="transmembrane region" description="Helical" evidence="1">
    <location>
        <begin position="54"/>
        <end position="76"/>
    </location>
</feature>
<name>G0UA38_TRYVY</name>
<dbReference type="VEuPathDB" id="TriTrypDB:TvY486_1101550"/>
<dbReference type="AlphaFoldDB" id="G0UA38"/>
<accession>G0UA38</accession>
<dbReference type="EMBL" id="HE573027">
    <property type="protein sequence ID" value="CCC52670.1"/>
    <property type="molecule type" value="Genomic_DNA"/>
</dbReference>
<evidence type="ECO:0000313" key="2">
    <source>
        <dbReference type="EMBL" id="CCC52670.1"/>
    </source>
</evidence>
<sequence length="193" mass="21923">MWTQQFGLHKPSAPKTAEEQRAQELVTASVFIEDNRARILKAMDEYHAVADSKYWHYGYMGGTMLATMGICLSLGTRVSVLQRYARWIALAGGYFGGQAIHGVHNAYNLRSVVSVIDRTIAETNKMDEQHGSRIHDYAREVAALRRRRNELMPHSIEAIEAQQNDLQQMSLDERVDALVAAYEKRKQAMAQKK</sequence>
<organism evidence="2">
    <name type="scientific">Trypanosoma vivax (strain Y486)</name>
    <dbReference type="NCBI Taxonomy" id="1055687"/>
    <lineage>
        <taxon>Eukaryota</taxon>
        <taxon>Discoba</taxon>
        <taxon>Euglenozoa</taxon>
        <taxon>Kinetoplastea</taxon>
        <taxon>Metakinetoplastina</taxon>
        <taxon>Trypanosomatida</taxon>
        <taxon>Trypanosomatidae</taxon>
        <taxon>Trypanosoma</taxon>
        <taxon>Duttonella</taxon>
    </lineage>
</organism>
<gene>
    <name evidence="2" type="ORF">TVY486_1101550</name>
</gene>
<proteinExistence type="predicted"/>
<keyword evidence="1" id="KW-0472">Membrane</keyword>